<accession>A0A0A8YNI4</accession>
<reference evidence="2" key="2">
    <citation type="journal article" date="2015" name="Data Brief">
        <title>Shoot transcriptome of the giant reed, Arundo donax.</title>
        <authorList>
            <person name="Barrero R.A."/>
            <person name="Guerrero F.D."/>
            <person name="Moolhuijzen P."/>
            <person name="Goolsby J.A."/>
            <person name="Tidwell J."/>
            <person name="Bellgard S.E."/>
            <person name="Bellgard M.I."/>
        </authorList>
    </citation>
    <scope>NUCLEOTIDE SEQUENCE</scope>
    <source>
        <tissue evidence="2">Shoot tissue taken approximately 20 cm above the soil surface</tissue>
    </source>
</reference>
<sequence length="39" mass="4494">MWPPFYFLCSLCVTLPVLQTSQSFCETLQHLCSLYPPLS</sequence>
<evidence type="ECO:0000313" key="2">
    <source>
        <dbReference type="EMBL" id="JAD27303.1"/>
    </source>
</evidence>
<proteinExistence type="predicted"/>
<evidence type="ECO:0000256" key="1">
    <source>
        <dbReference type="SAM" id="SignalP"/>
    </source>
</evidence>
<keyword evidence="1" id="KW-0732">Signal</keyword>
<dbReference type="AlphaFoldDB" id="A0A0A8YNI4"/>
<reference evidence="2" key="1">
    <citation type="submission" date="2014-09" db="EMBL/GenBank/DDBJ databases">
        <authorList>
            <person name="Magalhaes I.L.F."/>
            <person name="Oliveira U."/>
            <person name="Santos F.R."/>
            <person name="Vidigal T.H.D.A."/>
            <person name="Brescovit A.D."/>
            <person name="Santos A.J."/>
        </authorList>
    </citation>
    <scope>NUCLEOTIDE SEQUENCE</scope>
    <source>
        <tissue evidence="2">Shoot tissue taken approximately 20 cm above the soil surface</tissue>
    </source>
</reference>
<organism evidence="2">
    <name type="scientific">Arundo donax</name>
    <name type="common">Giant reed</name>
    <name type="synonym">Donax arundinaceus</name>
    <dbReference type="NCBI Taxonomy" id="35708"/>
    <lineage>
        <taxon>Eukaryota</taxon>
        <taxon>Viridiplantae</taxon>
        <taxon>Streptophyta</taxon>
        <taxon>Embryophyta</taxon>
        <taxon>Tracheophyta</taxon>
        <taxon>Spermatophyta</taxon>
        <taxon>Magnoliopsida</taxon>
        <taxon>Liliopsida</taxon>
        <taxon>Poales</taxon>
        <taxon>Poaceae</taxon>
        <taxon>PACMAD clade</taxon>
        <taxon>Arundinoideae</taxon>
        <taxon>Arundineae</taxon>
        <taxon>Arundo</taxon>
    </lineage>
</organism>
<dbReference type="EMBL" id="GBRH01270592">
    <property type="protein sequence ID" value="JAD27303.1"/>
    <property type="molecule type" value="Transcribed_RNA"/>
</dbReference>
<name>A0A0A8YNI4_ARUDO</name>
<feature type="signal peptide" evidence="1">
    <location>
        <begin position="1"/>
        <end position="20"/>
    </location>
</feature>
<feature type="chain" id="PRO_5002061886" evidence="1">
    <location>
        <begin position="21"/>
        <end position="39"/>
    </location>
</feature>
<protein>
    <submittedName>
        <fullName evidence="2">Uncharacterized protein</fullName>
    </submittedName>
</protein>